<dbReference type="EMBL" id="QGTJ01000013">
    <property type="protein sequence ID" value="PWV58854.1"/>
    <property type="molecule type" value="Genomic_DNA"/>
</dbReference>
<accession>A0A317MQE3</accession>
<evidence type="ECO:0000256" key="3">
    <source>
        <dbReference type="RuleBase" id="RU000384"/>
    </source>
</evidence>
<reference evidence="5 6" key="1">
    <citation type="submission" date="2018-05" db="EMBL/GenBank/DDBJ databases">
        <title>Genomic Encyclopedia of Type Strains, Phase IV (KMG-IV): sequencing the most valuable type-strain genomes for metagenomic binning, comparative biology and taxonomic classification.</title>
        <authorList>
            <person name="Goeker M."/>
        </authorList>
    </citation>
    <scope>NUCLEOTIDE SEQUENCE [LARGE SCALE GENOMIC DNA]</scope>
    <source>
        <strain evidence="5 6">DSM 23606</strain>
    </source>
</reference>
<comment type="similarity">
    <text evidence="2 3">Belongs to the glutamine synthetase family.</text>
</comment>
<dbReference type="PANTHER" id="PTHR43785">
    <property type="entry name" value="GAMMA-GLUTAMYLPUTRESCINE SYNTHETASE"/>
    <property type="match status" value="1"/>
</dbReference>
<dbReference type="Gene3D" id="3.30.590.10">
    <property type="entry name" value="Glutamine synthetase/guanido kinase, catalytic domain"/>
    <property type="match status" value="1"/>
</dbReference>
<evidence type="ECO:0000313" key="6">
    <source>
        <dbReference type="Proteomes" id="UP000246569"/>
    </source>
</evidence>
<dbReference type="GO" id="GO:0004356">
    <property type="term" value="F:glutamine synthetase activity"/>
    <property type="evidence" value="ECO:0007669"/>
    <property type="project" value="InterPro"/>
</dbReference>
<dbReference type="InterPro" id="IPR014746">
    <property type="entry name" value="Gln_synth/guanido_kin_cat_dom"/>
</dbReference>
<dbReference type="PROSITE" id="PS51987">
    <property type="entry name" value="GS_CATALYTIC"/>
    <property type="match status" value="1"/>
</dbReference>
<organism evidence="5 6">
    <name type="scientific">Plasticicumulans acidivorans</name>
    <dbReference type="NCBI Taxonomy" id="886464"/>
    <lineage>
        <taxon>Bacteria</taxon>
        <taxon>Pseudomonadati</taxon>
        <taxon>Pseudomonadota</taxon>
        <taxon>Gammaproteobacteria</taxon>
        <taxon>Candidatus Competibacteraceae</taxon>
        <taxon>Plasticicumulans</taxon>
    </lineage>
</organism>
<dbReference type="Proteomes" id="UP000246569">
    <property type="component" value="Unassembled WGS sequence"/>
</dbReference>
<comment type="caution">
    <text evidence="5">The sequence shown here is derived from an EMBL/GenBank/DDBJ whole genome shotgun (WGS) entry which is preliminary data.</text>
</comment>
<feature type="domain" description="GS catalytic" evidence="4">
    <location>
        <begin position="105"/>
        <end position="442"/>
    </location>
</feature>
<evidence type="ECO:0000259" key="4">
    <source>
        <dbReference type="PROSITE" id="PS51987"/>
    </source>
</evidence>
<dbReference type="SUPFAM" id="SSF55931">
    <property type="entry name" value="Glutamine synthetase/guanido kinase"/>
    <property type="match status" value="1"/>
</dbReference>
<sequence>MSANDWISTAKGNGVDAVHLMLADTEGGIRERRMTIAALHSLDGRAPSFCNVLPHWDIGDSVFNEVPFVGEPLEIDADSVRPYPFEAGAALVFADYAGDSAALSPRALLRRQIERAAHLGHTVLAAFEFEWLVQAADGVQQRARDWSAAPAWAVENRCWDGVTAAAEAVTVAGLDELLRSAGIRPYAIGMELGPGCLEATLSATAPLRAADEALLFKTFTKAWFRQRGQSACFMAQADAGAPGLSGHIHLSLHDAHGANRFHDAGSANGLSTTLGHFIAGVLQLLPELAALPLHTVNAWRRLSPPNWAPRTPSWGIENYSTAIRAVSAGDGGSRLEFRLPGADVNPYLGLAMLLAAGLYGIEHRLTPPAPIAGDARNTVPAGLRPLPRDLHEAAVALDASLVARELFGNAFVSHFAASRLREAALLRRCVSAQERARYFDAV</sequence>
<dbReference type="SMART" id="SM01230">
    <property type="entry name" value="Gln-synt_C"/>
    <property type="match status" value="1"/>
</dbReference>
<evidence type="ECO:0000256" key="1">
    <source>
        <dbReference type="ARBA" id="ARBA00022598"/>
    </source>
</evidence>
<evidence type="ECO:0000313" key="5">
    <source>
        <dbReference type="EMBL" id="PWV58854.1"/>
    </source>
</evidence>
<evidence type="ECO:0000256" key="2">
    <source>
        <dbReference type="PROSITE-ProRule" id="PRU01331"/>
    </source>
</evidence>
<dbReference type="AlphaFoldDB" id="A0A317MQE3"/>
<dbReference type="Pfam" id="PF00120">
    <property type="entry name" value="Gln-synt_C"/>
    <property type="match status" value="1"/>
</dbReference>
<name>A0A317MQE3_9GAMM</name>
<protein>
    <submittedName>
        <fullName evidence="5">L-glutamine synthetase</fullName>
    </submittedName>
</protein>
<dbReference type="PANTHER" id="PTHR43785:SF12">
    <property type="entry name" value="TYPE-1 GLUTAMINE SYNTHETASE 2"/>
    <property type="match status" value="1"/>
</dbReference>
<gene>
    <name evidence="5" type="ORF">C7443_11335</name>
</gene>
<keyword evidence="6" id="KW-1185">Reference proteome</keyword>
<keyword evidence="1" id="KW-0436">Ligase</keyword>
<dbReference type="InterPro" id="IPR008146">
    <property type="entry name" value="Gln_synth_cat_dom"/>
</dbReference>
<dbReference type="RefSeq" id="WP_146213337.1">
    <property type="nucleotide sequence ID" value="NZ_QGTJ01000013.1"/>
</dbReference>
<proteinExistence type="inferred from homology"/>
<dbReference type="OrthoDB" id="9789509at2"/>